<dbReference type="Gene3D" id="1.10.10.10">
    <property type="entry name" value="Winged helix-like DNA-binding domain superfamily/Winged helix DNA-binding domain"/>
    <property type="match status" value="1"/>
</dbReference>
<gene>
    <name evidence="2" type="ORF">UFOPK2656_00389</name>
    <name evidence="3" type="ORF">UFOPK3099_01425</name>
    <name evidence="4" type="ORF">UFOPK3651_00157</name>
    <name evidence="5" type="ORF">UFOPK3931_01609</name>
    <name evidence="1" type="ORF">UFOPK4189_00386</name>
</gene>
<dbReference type="PANTHER" id="PTHR38600:SF2">
    <property type="entry name" value="SLL0088 PROTEIN"/>
    <property type="match status" value="1"/>
</dbReference>
<evidence type="ECO:0000313" key="5">
    <source>
        <dbReference type="EMBL" id="CAB4993204.1"/>
    </source>
</evidence>
<accession>A0A6J6A2U0</accession>
<evidence type="ECO:0000313" key="2">
    <source>
        <dbReference type="EMBL" id="CAB4706640.1"/>
    </source>
</evidence>
<name>A0A6J6A2U0_9ZZZZ</name>
<dbReference type="PANTHER" id="PTHR38600">
    <property type="entry name" value="TRANSCRIPTIONAL REGULATORY PROTEIN"/>
    <property type="match status" value="1"/>
</dbReference>
<dbReference type="InterPro" id="IPR011991">
    <property type="entry name" value="ArsR-like_HTH"/>
</dbReference>
<protein>
    <submittedName>
        <fullName evidence="1">Unannotated protein</fullName>
    </submittedName>
</protein>
<organism evidence="1">
    <name type="scientific">freshwater metagenome</name>
    <dbReference type="NCBI Taxonomy" id="449393"/>
    <lineage>
        <taxon>unclassified sequences</taxon>
        <taxon>metagenomes</taxon>
        <taxon>ecological metagenomes</taxon>
    </lineage>
</organism>
<dbReference type="CDD" id="cd00090">
    <property type="entry name" value="HTH_ARSR"/>
    <property type="match status" value="1"/>
</dbReference>
<dbReference type="EMBL" id="CAESGF010000002">
    <property type="protein sequence ID" value="CAB4362608.1"/>
    <property type="molecule type" value="Genomic_DNA"/>
</dbReference>
<evidence type="ECO:0000313" key="3">
    <source>
        <dbReference type="EMBL" id="CAB4821749.1"/>
    </source>
</evidence>
<dbReference type="SUPFAM" id="SSF46785">
    <property type="entry name" value="Winged helix' DNA-binding domain"/>
    <property type="match status" value="1"/>
</dbReference>
<dbReference type="AlphaFoldDB" id="A0A6J6A2U0"/>
<evidence type="ECO:0000313" key="4">
    <source>
        <dbReference type="EMBL" id="CAB4910691.1"/>
    </source>
</evidence>
<dbReference type="EMBL" id="CAFAAV010000102">
    <property type="protein sequence ID" value="CAB4821749.1"/>
    <property type="molecule type" value="Genomic_DNA"/>
</dbReference>
<dbReference type="EMBL" id="CAFBOL010000039">
    <property type="protein sequence ID" value="CAB4993204.1"/>
    <property type="molecule type" value="Genomic_DNA"/>
</dbReference>
<reference evidence="1" key="1">
    <citation type="submission" date="2020-05" db="EMBL/GenBank/DDBJ databases">
        <authorList>
            <person name="Chiriac C."/>
            <person name="Salcher M."/>
            <person name="Ghai R."/>
            <person name="Kavagutti S V."/>
        </authorList>
    </citation>
    <scope>NUCLEOTIDE SEQUENCE</scope>
</reference>
<sequence length="246" mass="26699">MQSCLTFCQSESPFAPIPLHEVVAFVIARLPRIPAIAADLSGAKRRIIERLKRADTATAPELAAEFGLTDTAIRQHLEALETAELVERVIAPSTGRGRPPVHWRLAASASSLFADRHSDLTVELIASIRSALGEDALQQVVRTRAERQLANYQKVLADLPTVTEKVHRIAELRSAEGYLAEAIDGVGEVTLVEHHCPIRGAADSCSGLCSAELDLFQKAVGPEATVAREQHLLDGGQRCAYRITLK</sequence>
<evidence type="ECO:0000313" key="1">
    <source>
        <dbReference type="EMBL" id="CAB4362608.1"/>
    </source>
</evidence>
<proteinExistence type="predicted"/>
<dbReference type="InterPro" id="IPR036388">
    <property type="entry name" value="WH-like_DNA-bd_sf"/>
</dbReference>
<dbReference type="EMBL" id="CAEZYF010000002">
    <property type="protein sequence ID" value="CAB4706640.1"/>
    <property type="molecule type" value="Genomic_DNA"/>
</dbReference>
<dbReference type="InterPro" id="IPR036390">
    <property type="entry name" value="WH_DNA-bd_sf"/>
</dbReference>
<dbReference type="Pfam" id="PF12840">
    <property type="entry name" value="HTH_20"/>
    <property type="match status" value="1"/>
</dbReference>
<dbReference type="EMBL" id="CAFBMT010000001">
    <property type="protein sequence ID" value="CAB4910691.1"/>
    <property type="molecule type" value="Genomic_DNA"/>
</dbReference>